<dbReference type="GeneID" id="65883515"/>
<dbReference type="InterPro" id="IPR041596">
    <property type="entry name" value="Lig_Pab1020_C"/>
</dbReference>
<dbReference type="Gene3D" id="3.10.450.740">
    <property type="match status" value="1"/>
</dbReference>
<dbReference type="Gene3D" id="3.30.1490.70">
    <property type="match status" value="1"/>
</dbReference>
<keyword evidence="4" id="KW-1185">Reference proteome</keyword>
<dbReference type="Proteomes" id="UP000679213">
    <property type="component" value="Chromosome I"/>
</dbReference>
<dbReference type="InterPro" id="IPR001072">
    <property type="entry name" value="RNA_ligase_Pab1020"/>
</dbReference>
<sequence length="390" mass="46103">MQVTTYDLKKISEKLGLSLKDINKAFKKKILREGEYRDTRTLLFKKNFKHIEKGTVIFLNENLDIVRGYPKTYRALTLYPTIKKHFIDKVVIEEKLNGYNTRIVKIDNEIYALTRSGYICPFTTKKAKKLLNLEILDDYPNYMLCGEMIGLNNPYTPYYYEEVDKGYENLGFYIFDIKERETNKSLPIRDRIELCEKYNLPYVKPLAIVNKEKADIYIKEIIKELDKKGREGVVLKDPDMDVPPLKYTTHYTQCEDLKSAFTFFFDLGVDFIFSRIVREGFMSFEFRESIEERKQRAKDLGESILLPMIETIEKVARGERVSEDFELIFDSEEDLEEFLEFMRKMKMVIKIKNVKKINTDEGLKIKVLIGKIYNKTNDKIISYLNGTLWE</sequence>
<keyword evidence="3" id="KW-0436">Ligase</keyword>
<feature type="domain" description="RNA ligase" evidence="1">
    <location>
        <begin position="89"/>
        <end position="248"/>
    </location>
</feature>
<proteinExistence type="predicted"/>
<dbReference type="CDD" id="cd07894">
    <property type="entry name" value="Adenylation_RNA_ligase"/>
    <property type="match status" value="1"/>
</dbReference>
<protein>
    <submittedName>
        <fullName evidence="3">ATP dependent DNA ligase</fullName>
    </submittedName>
</protein>
<dbReference type="SUPFAM" id="SSF56091">
    <property type="entry name" value="DNA ligase/mRNA capping enzyme, catalytic domain"/>
    <property type="match status" value="1"/>
</dbReference>
<dbReference type="InterPro" id="IPR021122">
    <property type="entry name" value="RNA_ligase_dom_REL/Rnl2"/>
</dbReference>
<feature type="domain" description="RNA ligase Pab1020 C-terminal" evidence="2">
    <location>
        <begin position="260"/>
        <end position="386"/>
    </location>
</feature>
<dbReference type="KEGG" id="mesg:MLAUSG7_0709"/>
<gene>
    <name evidence="3" type="ORF">MLAUSG7_0709</name>
</gene>
<dbReference type="Pfam" id="PF18330">
    <property type="entry name" value="Lig_C"/>
    <property type="match status" value="1"/>
</dbReference>
<dbReference type="Gene3D" id="3.30.470.30">
    <property type="entry name" value="DNA ligase/mRNA capping enzyme"/>
    <property type="match status" value="1"/>
</dbReference>
<evidence type="ECO:0000259" key="2">
    <source>
        <dbReference type="Pfam" id="PF18330"/>
    </source>
</evidence>
<dbReference type="Pfam" id="PF09414">
    <property type="entry name" value="RNA_ligase"/>
    <property type="match status" value="1"/>
</dbReference>
<accession>A0A8D6PQV2</accession>
<evidence type="ECO:0000259" key="1">
    <source>
        <dbReference type="Pfam" id="PF09414"/>
    </source>
</evidence>
<name>A0A8D6PQV2_9EURY</name>
<evidence type="ECO:0000313" key="3">
    <source>
        <dbReference type="EMBL" id="CAB3288404.1"/>
    </source>
</evidence>
<dbReference type="Gene3D" id="3.30.70.2160">
    <property type="match status" value="1"/>
</dbReference>
<organism evidence="3 4">
    <name type="scientific">Methanocaldococcus lauensis</name>
    <dbReference type="NCBI Taxonomy" id="2546128"/>
    <lineage>
        <taxon>Archaea</taxon>
        <taxon>Methanobacteriati</taxon>
        <taxon>Methanobacteriota</taxon>
        <taxon>Methanomada group</taxon>
        <taxon>Methanococci</taxon>
        <taxon>Methanococcales</taxon>
        <taxon>Methanocaldococcaceae</taxon>
        <taxon>Methanocaldococcus</taxon>
    </lineage>
</organism>
<dbReference type="PRINTS" id="PR01048">
    <property type="entry name" value="Y414FAMILY"/>
</dbReference>
<dbReference type="RefSeq" id="WP_214400563.1">
    <property type="nucleotide sequence ID" value="NZ_LR792632.1"/>
</dbReference>
<dbReference type="AlphaFoldDB" id="A0A8D6PQV2"/>
<dbReference type="GO" id="GO:0016874">
    <property type="term" value="F:ligase activity"/>
    <property type="evidence" value="ECO:0007669"/>
    <property type="project" value="UniProtKB-KW"/>
</dbReference>
<dbReference type="NCBIfam" id="TIGR01209">
    <property type="entry name" value="RNA ligase"/>
    <property type="match status" value="1"/>
</dbReference>
<evidence type="ECO:0000313" key="4">
    <source>
        <dbReference type="Proteomes" id="UP000679213"/>
    </source>
</evidence>
<reference evidence="3 4" key="1">
    <citation type="submission" date="2020-04" db="EMBL/GenBank/DDBJ databases">
        <authorList>
            <consortium name="Genoscope - CEA"/>
            <person name="William W."/>
        </authorList>
    </citation>
    <scope>NUCLEOTIDE SEQUENCE [LARGE SCALE GENOMIC DNA]</scope>
    <source>
        <strain evidence="3 4">SG7</strain>
    </source>
</reference>
<dbReference type="EMBL" id="LR792632">
    <property type="protein sequence ID" value="CAB3288404.1"/>
    <property type="molecule type" value="Genomic_DNA"/>
</dbReference>